<dbReference type="EMBL" id="JBHULV010000021">
    <property type="protein sequence ID" value="MFD2731348.1"/>
    <property type="molecule type" value="Genomic_DNA"/>
</dbReference>
<name>A0ABW5TRE3_9SPHI</name>
<gene>
    <name evidence="1" type="ORF">ACFSSE_06490</name>
</gene>
<reference evidence="2" key="1">
    <citation type="journal article" date="2019" name="Int. J. Syst. Evol. Microbiol.">
        <title>The Global Catalogue of Microorganisms (GCM) 10K type strain sequencing project: providing services to taxonomists for standard genome sequencing and annotation.</title>
        <authorList>
            <consortium name="The Broad Institute Genomics Platform"/>
            <consortium name="The Broad Institute Genome Sequencing Center for Infectious Disease"/>
            <person name="Wu L."/>
            <person name="Ma J."/>
        </authorList>
    </citation>
    <scope>NUCLEOTIDE SEQUENCE [LARGE SCALE GENOMIC DNA]</scope>
    <source>
        <strain evidence="2">KCTC 42456</strain>
    </source>
</reference>
<evidence type="ECO:0000313" key="1">
    <source>
        <dbReference type="EMBL" id="MFD2731348.1"/>
    </source>
</evidence>
<accession>A0ABW5TRE3</accession>
<evidence type="ECO:0000313" key="2">
    <source>
        <dbReference type="Proteomes" id="UP001597546"/>
    </source>
</evidence>
<dbReference type="SUPFAM" id="SSF141318">
    <property type="entry name" value="TM0957-like"/>
    <property type="match status" value="1"/>
</dbReference>
<keyword evidence="2" id="KW-1185">Reference proteome</keyword>
<dbReference type="Proteomes" id="UP001597546">
    <property type="component" value="Unassembled WGS sequence"/>
</dbReference>
<dbReference type="Gene3D" id="2.40.50.420">
    <property type="entry name" value="Envelope glycoprotein gp160, DUF2291, alpha/beta domain"/>
    <property type="match status" value="2"/>
</dbReference>
<dbReference type="InterPro" id="IPR036215">
    <property type="entry name" value="TM0957-like_sf"/>
</dbReference>
<dbReference type="InterPro" id="IPR014582">
    <property type="entry name" value="UCP033535_lipo"/>
</dbReference>
<sequence>MRKKIGKYIAAIVLCVFIGYNSVYFKSLSKYKEESAGKTFDAVAYAKTYLNKELLPSIGKYPNVDTLLMQLISNPKEAFKAHSHALSIGNIRFFMVKGTGEITSVKDHEVILKTSDNKNLRIATEFVFGNALRDASGEIKVEDFTNSMDLNNVSAEVNKLVRKEVLPSFKGKVKVGDKVAFAGAFEINQEYINLKDIEIIPVKLTIQ</sequence>
<dbReference type="RefSeq" id="WP_379042723.1">
    <property type="nucleotide sequence ID" value="NZ_JBHSKW010000026.1"/>
</dbReference>
<comment type="caution">
    <text evidence="1">The sequence shown here is derived from an EMBL/GenBank/DDBJ whole genome shotgun (WGS) entry which is preliminary data.</text>
</comment>
<protein>
    <submittedName>
        <fullName evidence="1">DUF2291 domain-containing protein</fullName>
    </submittedName>
</protein>
<proteinExistence type="predicted"/>
<organism evidence="1 2">
    <name type="scientific">Pedobacter alpinus</name>
    <dbReference type="NCBI Taxonomy" id="1590643"/>
    <lineage>
        <taxon>Bacteria</taxon>
        <taxon>Pseudomonadati</taxon>
        <taxon>Bacteroidota</taxon>
        <taxon>Sphingobacteriia</taxon>
        <taxon>Sphingobacteriales</taxon>
        <taxon>Sphingobacteriaceae</taxon>
        <taxon>Pedobacter</taxon>
    </lineage>
</organism>
<dbReference type="Pfam" id="PF10054">
    <property type="entry name" value="DUF2291"/>
    <property type="match status" value="1"/>
</dbReference>